<evidence type="ECO:0000256" key="1">
    <source>
        <dbReference type="SAM" id="Phobius"/>
    </source>
</evidence>
<dbReference type="AlphaFoldDB" id="A0A1Y0IQ73"/>
<evidence type="ECO:0000313" key="3">
    <source>
        <dbReference type="Proteomes" id="UP000195437"/>
    </source>
</evidence>
<proteinExistence type="predicted"/>
<dbReference type="KEGG" id="tum:CBW65_16800"/>
<dbReference type="OrthoDB" id="2376432at2"/>
<gene>
    <name evidence="2" type="ORF">CBW65_16800</name>
</gene>
<feature type="transmembrane region" description="Helical" evidence="1">
    <location>
        <begin position="98"/>
        <end position="115"/>
    </location>
</feature>
<dbReference type="EMBL" id="CP021434">
    <property type="protein sequence ID" value="ARU62430.1"/>
    <property type="molecule type" value="Genomic_DNA"/>
</dbReference>
<accession>A0A1Y0IQ73</accession>
<dbReference type="Proteomes" id="UP000195437">
    <property type="component" value="Chromosome"/>
</dbReference>
<protein>
    <submittedName>
        <fullName evidence="2">Uncharacterized protein</fullName>
    </submittedName>
</protein>
<sequence length="116" mass="12703">MCRYHAGNCKQYVGKMVHVQTPNGQHRGVVERVNSKGLYLRPVGMASGEKENLFRTLESSASDINADHVFYGGYGGYGRGFGGGFGRGYGYGYGYNPAAFFVPFLSILALSSLLFW</sequence>
<keyword evidence="1" id="KW-0812">Transmembrane</keyword>
<keyword evidence="1" id="KW-1133">Transmembrane helix</keyword>
<dbReference type="RefSeq" id="WP_087457789.1">
    <property type="nucleotide sequence ID" value="NZ_CP021434.1"/>
</dbReference>
<evidence type="ECO:0000313" key="2">
    <source>
        <dbReference type="EMBL" id="ARU62430.1"/>
    </source>
</evidence>
<reference evidence="3" key="1">
    <citation type="submission" date="2017-05" db="EMBL/GenBank/DDBJ databases">
        <authorList>
            <person name="Sung H."/>
        </authorList>
    </citation>
    <scope>NUCLEOTIDE SEQUENCE [LARGE SCALE GENOMIC DNA]</scope>
    <source>
        <strain evidence="3">AR23208</strain>
    </source>
</reference>
<keyword evidence="1" id="KW-0472">Membrane</keyword>
<organism evidence="2 3">
    <name type="scientific">Tumebacillus avium</name>
    <dbReference type="NCBI Taxonomy" id="1903704"/>
    <lineage>
        <taxon>Bacteria</taxon>
        <taxon>Bacillati</taxon>
        <taxon>Bacillota</taxon>
        <taxon>Bacilli</taxon>
        <taxon>Bacillales</taxon>
        <taxon>Alicyclobacillaceae</taxon>
        <taxon>Tumebacillus</taxon>
    </lineage>
</organism>
<name>A0A1Y0IQ73_9BACL</name>
<keyword evidence="3" id="KW-1185">Reference proteome</keyword>